<dbReference type="VEuPathDB" id="ToxoDB:ETH2_1129900"/>
<evidence type="ECO:0000313" key="3">
    <source>
        <dbReference type="EMBL" id="CDJ42376.1"/>
    </source>
</evidence>
<dbReference type="GeneID" id="25253242"/>
<dbReference type="AlphaFoldDB" id="U6KWM6"/>
<accession>U6KWM6</accession>
<dbReference type="InterPro" id="IPR000719">
    <property type="entry name" value="Prot_kinase_dom"/>
</dbReference>
<dbReference type="OrthoDB" id="3256376at2759"/>
<reference evidence="3" key="1">
    <citation type="submission" date="2013-10" db="EMBL/GenBank/DDBJ databases">
        <title>Genomic analysis of the causative agents of coccidiosis in chickens.</title>
        <authorList>
            <person name="Reid A.J."/>
            <person name="Blake D."/>
            <person name="Billington K."/>
            <person name="Browne H."/>
            <person name="Dunn M."/>
            <person name="Hung S."/>
            <person name="Kawahara F."/>
            <person name="Miranda-Saavedra D."/>
            <person name="Mourier T."/>
            <person name="Nagra H."/>
            <person name="Otto T.D."/>
            <person name="Rawlings N."/>
            <person name="Sanchez A."/>
            <person name="Sanders M."/>
            <person name="Subramaniam C."/>
            <person name="Tay Y."/>
            <person name="Dear P."/>
            <person name="Doerig C."/>
            <person name="Gruber A."/>
            <person name="Parkinson J."/>
            <person name="Shirley M."/>
            <person name="Wan K.L."/>
            <person name="Berriman M."/>
            <person name="Tomley F."/>
            <person name="Pain A."/>
        </authorList>
    </citation>
    <scope>NUCLEOTIDE SEQUENCE [LARGE SCALE GENOMIC DNA]</scope>
    <source>
        <strain evidence="3">Houghton</strain>
    </source>
</reference>
<organism evidence="3 4">
    <name type="scientific">Eimeria tenella</name>
    <name type="common">Coccidian parasite</name>
    <dbReference type="NCBI Taxonomy" id="5802"/>
    <lineage>
        <taxon>Eukaryota</taxon>
        <taxon>Sar</taxon>
        <taxon>Alveolata</taxon>
        <taxon>Apicomplexa</taxon>
        <taxon>Conoidasida</taxon>
        <taxon>Coccidia</taxon>
        <taxon>Eucoccidiorida</taxon>
        <taxon>Eimeriorina</taxon>
        <taxon>Eimeriidae</taxon>
        <taxon>Eimeria</taxon>
    </lineage>
</organism>
<dbReference type="Gene3D" id="1.10.510.10">
    <property type="entry name" value="Transferase(Phosphotransferase) domain 1"/>
    <property type="match status" value="1"/>
</dbReference>
<keyword evidence="1" id="KW-0472">Membrane</keyword>
<keyword evidence="1" id="KW-1133">Transmembrane helix</keyword>
<protein>
    <recommendedName>
        <fullName evidence="2">Protein kinase domain-containing protein</fullName>
    </recommendedName>
</protein>
<dbReference type="GO" id="GO:0005524">
    <property type="term" value="F:ATP binding"/>
    <property type="evidence" value="ECO:0007669"/>
    <property type="project" value="InterPro"/>
</dbReference>
<sequence length="550" mass="61128">MKGELDLVATEMELQTEPLLLDSGLETENRPAPRLRPKRLLRSAQVFVIAALLFVSVFRRGVVRDLYSLFLGAAGLAENKALSSLSALHMPSGVRKEILPQHDNGAKSASESLEWERTQPALPPVEVPSKDKLADCTHASISEVPSAERAPKYDAWGLPPLEQFEHTLPPKLREGKHTIAAWAAQFYASDPISYYAKIYQRILARAISKGTVNSLTDMTIELRDTVRLNCKGCTDALPRSVRVIRVAGVHGASLVMHVEDVMSRRVYSLHVPVTAKELVREFGDEGFLQNMEEAVALEKLSSMQACGNISAELAASHKGIVVPLCSGRIDGLKELFSGQWAYIYNEVKLTDKIHGSLQHLRTADVDVMTQARDYIAFRLLHIVLRLEQSGVGHIGIEWGSFFLQEDGSFLLGNFDSASPFGKPVATFSSSLVDYPEPKLVLQSNTIGLAPEAQSNLWSLGVLLFELYTGETEPYGRVEGSTFGERAWHLSKNLLSEGTRSRVLIPKLEAHNVPFRWKMLILQLLEPRSSERTTALEIIRNFPDLVYMIFD</sequence>
<dbReference type="RefSeq" id="XP_013233126.1">
    <property type="nucleotide sequence ID" value="XM_013377672.1"/>
</dbReference>
<reference evidence="3" key="2">
    <citation type="submission" date="2013-10" db="EMBL/GenBank/DDBJ databases">
        <authorList>
            <person name="Aslett M."/>
        </authorList>
    </citation>
    <scope>NUCLEOTIDE SEQUENCE [LARGE SCALE GENOMIC DNA]</scope>
    <source>
        <strain evidence="3">Houghton</strain>
    </source>
</reference>
<dbReference type="VEuPathDB" id="ToxoDB:ETH_00020620"/>
<dbReference type="OMA" id="DCTHASI"/>
<proteinExistence type="predicted"/>
<dbReference type="EMBL" id="HG675716">
    <property type="protein sequence ID" value="CDJ42376.1"/>
    <property type="molecule type" value="Genomic_DNA"/>
</dbReference>
<dbReference type="GO" id="GO:0004672">
    <property type="term" value="F:protein kinase activity"/>
    <property type="evidence" value="ECO:0007669"/>
    <property type="project" value="InterPro"/>
</dbReference>
<feature type="transmembrane region" description="Helical" evidence="1">
    <location>
        <begin position="40"/>
        <end position="58"/>
    </location>
</feature>
<dbReference type="SUPFAM" id="SSF56112">
    <property type="entry name" value="Protein kinase-like (PK-like)"/>
    <property type="match status" value="1"/>
</dbReference>
<dbReference type="PROSITE" id="PS50011">
    <property type="entry name" value="PROTEIN_KINASE_DOM"/>
    <property type="match status" value="1"/>
</dbReference>
<keyword evidence="4" id="KW-1185">Reference proteome</keyword>
<feature type="domain" description="Protein kinase" evidence="2">
    <location>
        <begin position="241"/>
        <end position="544"/>
    </location>
</feature>
<evidence type="ECO:0000259" key="2">
    <source>
        <dbReference type="PROSITE" id="PS50011"/>
    </source>
</evidence>
<evidence type="ECO:0000313" key="4">
    <source>
        <dbReference type="Proteomes" id="UP000030747"/>
    </source>
</evidence>
<name>U6KWM6_EIMTE</name>
<dbReference type="Proteomes" id="UP000030747">
    <property type="component" value="Unassembled WGS sequence"/>
</dbReference>
<evidence type="ECO:0000256" key="1">
    <source>
        <dbReference type="SAM" id="Phobius"/>
    </source>
</evidence>
<keyword evidence="1" id="KW-0812">Transmembrane</keyword>
<gene>
    <name evidence="3" type="ORF">ETH_00020620</name>
</gene>
<dbReference type="InterPro" id="IPR011009">
    <property type="entry name" value="Kinase-like_dom_sf"/>
</dbReference>